<protein>
    <recommendedName>
        <fullName evidence="8">Holo-[acyl-carrier-protein] synthase</fullName>
        <shortName evidence="8">Holo-ACP synthase</shortName>
        <ecNumber evidence="8">2.7.8.7</ecNumber>
    </recommendedName>
    <alternativeName>
        <fullName evidence="8">4'-phosphopantetheinyl transferase AcpS</fullName>
    </alternativeName>
</protein>
<evidence type="ECO:0000256" key="3">
    <source>
        <dbReference type="ARBA" id="ARBA00022723"/>
    </source>
</evidence>
<keyword evidence="7 8" id="KW-0275">Fatty acid biosynthesis</keyword>
<dbReference type="EC" id="2.7.8.7" evidence="8"/>
<dbReference type="Pfam" id="PF01648">
    <property type="entry name" value="ACPS"/>
    <property type="match status" value="1"/>
</dbReference>
<dbReference type="InterPro" id="IPR004568">
    <property type="entry name" value="Ppantetheine-prot_Trfase_dom"/>
</dbReference>
<dbReference type="GO" id="GO:0005737">
    <property type="term" value="C:cytoplasm"/>
    <property type="evidence" value="ECO:0007669"/>
    <property type="project" value="UniProtKB-SubCell"/>
</dbReference>
<dbReference type="HAMAP" id="MF_00101">
    <property type="entry name" value="AcpS"/>
    <property type="match status" value="1"/>
</dbReference>
<keyword evidence="4 8" id="KW-0276">Fatty acid metabolism</keyword>
<comment type="catalytic activity">
    <reaction evidence="8">
        <text>apo-[ACP] + CoA = holo-[ACP] + adenosine 3',5'-bisphosphate + H(+)</text>
        <dbReference type="Rhea" id="RHEA:12068"/>
        <dbReference type="Rhea" id="RHEA-COMP:9685"/>
        <dbReference type="Rhea" id="RHEA-COMP:9690"/>
        <dbReference type="ChEBI" id="CHEBI:15378"/>
        <dbReference type="ChEBI" id="CHEBI:29999"/>
        <dbReference type="ChEBI" id="CHEBI:57287"/>
        <dbReference type="ChEBI" id="CHEBI:58343"/>
        <dbReference type="ChEBI" id="CHEBI:64479"/>
        <dbReference type="EC" id="2.7.8.7"/>
    </reaction>
</comment>
<dbReference type="Gene3D" id="3.90.470.20">
    <property type="entry name" value="4'-phosphopantetheinyl transferase domain"/>
    <property type="match status" value="1"/>
</dbReference>
<keyword evidence="1 8" id="KW-0444">Lipid biosynthesis</keyword>
<dbReference type="GO" id="GO:0006633">
    <property type="term" value="P:fatty acid biosynthetic process"/>
    <property type="evidence" value="ECO:0007669"/>
    <property type="project" value="UniProtKB-UniRule"/>
</dbReference>
<dbReference type="Proteomes" id="UP000030147">
    <property type="component" value="Unassembled WGS sequence"/>
</dbReference>
<dbReference type="STRING" id="1385514.N782_15845"/>
<dbReference type="OrthoDB" id="517356at2"/>
<dbReference type="RefSeq" id="WP_036821608.1">
    <property type="nucleotide sequence ID" value="NZ_AVBF01000044.1"/>
</dbReference>
<evidence type="ECO:0000256" key="6">
    <source>
        <dbReference type="ARBA" id="ARBA00023098"/>
    </source>
</evidence>
<dbReference type="NCBIfam" id="TIGR00516">
    <property type="entry name" value="acpS"/>
    <property type="match status" value="1"/>
</dbReference>
<feature type="binding site" evidence="8">
    <location>
        <position position="8"/>
    </location>
    <ligand>
        <name>Mg(2+)</name>
        <dbReference type="ChEBI" id="CHEBI:18420"/>
    </ligand>
</feature>
<evidence type="ECO:0000256" key="5">
    <source>
        <dbReference type="ARBA" id="ARBA00022842"/>
    </source>
</evidence>
<dbReference type="InterPro" id="IPR037143">
    <property type="entry name" value="4-PPantetheinyl_Trfase_dom_sf"/>
</dbReference>
<reference evidence="10 11" key="1">
    <citation type="journal article" date="2015" name="Stand. Genomic Sci.">
        <title>High quality draft genome sequence of the moderately halophilic bacterium Pontibacillus yanchengensis Y32(T) and comparison among Pontibacillus genomes.</title>
        <authorList>
            <person name="Huang J."/>
            <person name="Qiao Z.X."/>
            <person name="Tang J.W."/>
            <person name="Wang G."/>
        </authorList>
    </citation>
    <scope>NUCLEOTIDE SEQUENCE [LARGE SCALE GENOMIC DNA]</scope>
    <source>
        <strain evidence="10 11">Y32</strain>
    </source>
</reference>
<evidence type="ECO:0000256" key="7">
    <source>
        <dbReference type="ARBA" id="ARBA00023160"/>
    </source>
</evidence>
<evidence type="ECO:0000256" key="2">
    <source>
        <dbReference type="ARBA" id="ARBA00022679"/>
    </source>
</evidence>
<sequence>MIRGIGIDLVEVERIFTAMEKNKRFINRVLTEEEVLLFQNISATYRRAEFVAGRFAAKEAFGKAMGTGIGSTCSFQDITILKSEQGAPTMKVRGCDFNIWVSISHSQSHAIAQVILED</sequence>
<comment type="function">
    <text evidence="8">Transfers the 4'-phosphopantetheine moiety from coenzyme A to a Ser of acyl-carrier-protein.</text>
</comment>
<keyword evidence="2 8" id="KW-0808">Transferase</keyword>
<proteinExistence type="inferred from homology"/>
<dbReference type="eggNOG" id="COG0736">
    <property type="taxonomic scope" value="Bacteria"/>
</dbReference>
<evidence type="ECO:0000256" key="1">
    <source>
        <dbReference type="ARBA" id="ARBA00022516"/>
    </source>
</evidence>
<keyword evidence="6 8" id="KW-0443">Lipid metabolism</keyword>
<keyword evidence="3 8" id="KW-0479">Metal-binding</keyword>
<gene>
    <name evidence="8" type="primary">acpS</name>
    <name evidence="10" type="ORF">N782_15845</name>
</gene>
<dbReference type="InterPro" id="IPR002582">
    <property type="entry name" value="ACPS"/>
</dbReference>
<dbReference type="AlphaFoldDB" id="A0A0A2T8Q2"/>
<comment type="caution">
    <text evidence="10">The sequence shown here is derived from an EMBL/GenBank/DDBJ whole genome shotgun (WGS) entry which is preliminary data.</text>
</comment>
<name>A0A0A2T8Q2_9BACI</name>
<evidence type="ECO:0000313" key="11">
    <source>
        <dbReference type="Proteomes" id="UP000030147"/>
    </source>
</evidence>
<evidence type="ECO:0000259" key="9">
    <source>
        <dbReference type="Pfam" id="PF01648"/>
    </source>
</evidence>
<keyword evidence="5 8" id="KW-0460">Magnesium</keyword>
<dbReference type="GO" id="GO:0000287">
    <property type="term" value="F:magnesium ion binding"/>
    <property type="evidence" value="ECO:0007669"/>
    <property type="project" value="UniProtKB-UniRule"/>
</dbReference>
<dbReference type="NCBIfam" id="TIGR00556">
    <property type="entry name" value="pantethn_trn"/>
    <property type="match status" value="1"/>
</dbReference>
<accession>A0A0A2T8Q2</accession>
<feature type="domain" description="4'-phosphopantetheinyl transferase" evidence="9">
    <location>
        <begin position="4"/>
        <end position="112"/>
    </location>
</feature>
<keyword evidence="8" id="KW-0963">Cytoplasm</keyword>
<dbReference type="InterPro" id="IPR008278">
    <property type="entry name" value="4-PPantetheinyl_Trfase_dom"/>
</dbReference>
<dbReference type="SUPFAM" id="SSF56214">
    <property type="entry name" value="4'-phosphopantetheinyl transferase"/>
    <property type="match status" value="1"/>
</dbReference>
<comment type="similarity">
    <text evidence="8">Belongs to the P-Pant transferase superfamily. AcpS family.</text>
</comment>
<evidence type="ECO:0000256" key="4">
    <source>
        <dbReference type="ARBA" id="ARBA00022832"/>
    </source>
</evidence>
<dbReference type="GO" id="GO:0008897">
    <property type="term" value="F:holo-[acyl-carrier-protein] synthase activity"/>
    <property type="evidence" value="ECO:0007669"/>
    <property type="project" value="UniProtKB-UniRule"/>
</dbReference>
<comment type="cofactor">
    <cofactor evidence="8">
        <name>Mg(2+)</name>
        <dbReference type="ChEBI" id="CHEBI:18420"/>
    </cofactor>
</comment>
<evidence type="ECO:0000256" key="8">
    <source>
        <dbReference type="HAMAP-Rule" id="MF_00101"/>
    </source>
</evidence>
<comment type="subcellular location">
    <subcellularLocation>
        <location evidence="8">Cytoplasm</location>
    </subcellularLocation>
</comment>
<evidence type="ECO:0000313" key="10">
    <source>
        <dbReference type="EMBL" id="KGP71889.1"/>
    </source>
</evidence>
<feature type="binding site" evidence="8">
    <location>
        <position position="59"/>
    </location>
    <ligand>
        <name>Mg(2+)</name>
        <dbReference type="ChEBI" id="CHEBI:18420"/>
    </ligand>
</feature>
<organism evidence="10 11">
    <name type="scientific">Pontibacillus yanchengensis Y32</name>
    <dbReference type="NCBI Taxonomy" id="1385514"/>
    <lineage>
        <taxon>Bacteria</taxon>
        <taxon>Bacillati</taxon>
        <taxon>Bacillota</taxon>
        <taxon>Bacilli</taxon>
        <taxon>Bacillales</taxon>
        <taxon>Bacillaceae</taxon>
        <taxon>Pontibacillus</taxon>
    </lineage>
</organism>
<keyword evidence="11" id="KW-1185">Reference proteome</keyword>
<dbReference type="EMBL" id="AVBF01000044">
    <property type="protein sequence ID" value="KGP71889.1"/>
    <property type="molecule type" value="Genomic_DNA"/>
</dbReference>